<reference evidence="1 2" key="1">
    <citation type="journal article" date="2019" name="Int. J. Syst. Evol. Microbiol.">
        <title>The Global Catalogue of Microorganisms (GCM) 10K type strain sequencing project: providing services to taxonomists for standard genome sequencing and annotation.</title>
        <authorList>
            <consortium name="The Broad Institute Genomics Platform"/>
            <consortium name="The Broad Institute Genome Sequencing Center for Infectious Disease"/>
            <person name="Wu L."/>
            <person name="Ma J."/>
        </authorList>
    </citation>
    <scope>NUCLEOTIDE SEQUENCE [LARGE SCALE GENOMIC DNA]</scope>
    <source>
        <strain evidence="1 2">JCM 13476</strain>
    </source>
</reference>
<name>A0ABN0YL11_9CAUL</name>
<evidence type="ECO:0000313" key="1">
    <source>
        <dbReference type="EMBL" id="GAA0399097.1"/>
    </source>
</evidence>
<proteinExistence type="predicted"/>
<protein>
    <recommendedName>
        <fullName evidence="3">DUF1292 domain-containing protein</fullName>
    </recommendedName>
</protein>
<comment type="caution">
    <text evidence="1">The sequence shown here is derived from an EMBL/GenBank/DDBJ whole genome shotgun (WGS) entry which is preliminary data.</text>
</comment>
<dbReference type="EMBL" id="BAAAEJ010000009">
    <property type="protein sequence ID" value="GAA0399097.1"/>
    <property type="molecule type" value="Genomic_DNA"/>
</dbReference>
<organism evidence="1 2">
    <name type="scientific">Brevundimonas terrae</name>
    <dbReference type="NCBI Taxonomy" id="363631"/>
    <lineage>
        <taxon>Bacteria</taxon>
        <taxon>Pseudomonadati</taxon>
        <taxon>Pseudomonadota</taxon>
        <taxon>Alphaproteobacteria</taxon>
        <taxon>Caulobacterales</taxon>
        <taxon>Caulobacteraceae</taxon>
        <taxon>Brevundimonas</taxon>
    </lineage>
</organism>
<accession>A0ABN0YL11</accession>
<evidence type="ECO:0000313" key="2">
    <source>
        <dbReference type="Proteomes" id="UP001500791"/>
    </source>
</evidence>
<dbReference type="RefSeq" id="WP_167178156.1">
    <property type="nucleotide sequence ID" value="NZ_BAAAEJ010000009.1"/>
</dbReference>
<gene>
    <name evidence="1" type="ORF">GCM10009093_27060</name>
</gene>
<sequence length="134" mass="14837">MTQDHDIDDVDGGGFDFDDWDRLKPFTGRVASLDDVQSKAAVFALGDTQRPYPLDMELPQPAIWWDEDGEKPVIIVQAEIHTNSDDEEMEIYGLILPDGDGAVALSEDVDLVDATDAAWRKLVEDFIDPSAAND</sequence>
<evidence type="ECO:0008006" key="3">
    <source>
        <dbReference type="Google" id="ProtNLM"/>
    </source>
</evidence>
<keyword evidence="2" id="KW-1185">Reference proteome</keyword>
<dbReference type="Proteomes" id="UP001500791">
    <property type="component" value="Unassembled WGS sequence"/>
</dbReference>